<comment type="caution">
    <text evidence="1">The sequence shown here is derived from an EMBL/GenBank/DDBJ whole genome shotgun (WGS) entry which is preliminary data.</text>
</comment>
<proteinExistence type="predicted"/>
<evidence type="ECO:0000313" key="1">
    <source>
        <dbReference type="EMBL" id="GBE88688.1"/>
    </source>
</evidence>
<dbReference type="AlphaFoldDB" id="A0A401H2Q6"/>
<dbReference type="RefSeq" id="XP_027619601.1">
    <property type="nucleotide sequence ID" value="XM_027763800.1"/>
</dbReference>
<protein>
    <submittedName>
        <fullName evidence="1">Uncharacterized protein</fullName>
    </submittedName>
</protein>
<organism evidence="1 2">
    <name type="scientific">Sparassis crispa</name>
    <dbReference type="NCBI Taxonomy" id="139825"/>
    <lineage>
        <taxon>Eukaryota</taxon>
        <taxon>Fungi</taxon>
        <taxon>Dikarya</taxon>
        <taxon>Basidiomycota</taxon>
        <taxon>Agaricomycotina</taxon>
        <taxon>Agaricomycetes</taxon>
        <taxon>Polyporales</taxon>
        <taxon>Sparassidaceae</taxon>
        <taxon>Sparassis</taxon>
    </lineage>
</organism>
<gene>
    <name evidence="1" type="ORF">SCP_1400930</name>
</gene>
<keyword evidence="2" id="KW-1185">Reference proteome</keyword>
<sequence length="250" mass="28106">MIDYAPLYQSHLIFGLLEATTEEKIPERVLLRHTTAGALVVSSHNLSLILRKWWSHIPEMRKQDIGALQRWSERVQATLEQAQALLMIKIPRPDRSPFRIAGVQRDVVSGIIYAVAAIGEAVTSSRRQFLLPIMKGLDWRFILNRIVESVYCSHSRAERVRTRIREYLQAVHPRERGTGTQPVHYGSVYAGCTCQYSRPSLDAAVSALSNGQIPVIAISYLNLTVDVPKMICSTVTDTPYVAVSHVWVDG</sequence>
<dbReference type="GeneID" id="38785605"/>
<dbReference type="InParanoid" id="A0A401H2Q6"/>
<dbReference type="OrthoDB" id="2426273at2759"/>
<dbReference type="Proteomes" id="UP000287166">
    <property type="component" value="Unassembled WGS sequence"/>
</dbReference>
<name>A0A401H2Q6_9APHY</name>
<accession>A0A401H2Q6</accession>
<dbReference type="STRING" id="139825.A0A401H2Q6"/>
<dbReference type="EMBL" id="BFAD01000014">
    <property type="protein sequence ID" value="GBE88688.1"/>
    <property type="molecule type" value="Genomic_DNA"/>
</dbReference>
<reference evidence="1 2" key="1">
    <citation type="journal article" date="2018" name="Sci. Rep.">
        <title>Genome sequence of the cauliflower mushroom Sparassis crispa (Hanabiratake) and its association with beneficial usage.</title>
        <authorList>
            <person name="Kiyama R."/>
            <person name="Furutani Y."/>
            <person name="Kawaguchi K."/>
            <person name="Nakanishi T."/>
        </authorList>
    </citation>
    <scope>NUCLEOTIDE SEQUENCE [LARGE SCALE GENOMIC DNA]</scope>
</reference>
<evidence type="ECO:0000313" key="2">
    <source>
        <dbReference type="Proteomes" id="UP000287166"/>
    </source>
</evidence>